<feature type="domain" description="Barstar (barnase inhibitor)" evidence="2">
    <location>
        <begin position="40"/>
        <end position="143"/>
    </location>
</feature>
<reference evidence="3 4" key="3">
    <citation type="journal article" date="2008" name="FEMS Microbiol. Ecol.">
        <title>Identification and characterization of genes underlying chitinolysis in Collimonas fungivorans Ter331.</title>
        <authorList>
            <person name="Fritsche K."/>
            <person name="de Boer W."/>
            <person name="Gerards S."/>
            <person name="van den Berg M."/>
            <person name="van Veen J.A."/>
            <person name="Leveau J.H."/>
        </authorList>
    </citation>
    <scope>NUCLEOTIDE SEQUENCE [LARGE SCALE GENOMIC DNA]</scope>
    <source>
        <strain evidence="3 4">Ter331</strain>
    </source>
</reference>
<dbReference type="Proteomes" id="UP000008392">
    <property type="component" value="Chromosome"/>
</dbReference>
<dbReference type="KEGG" id="cfu:CFU_3768"/>
<keyword evidence="4" id="KW-1185">Reference proteome</keyword>
<reference evidence="4" key="6">
    <citation type="submission" date="2011-05" db="EMBL/GenBank/DDBJ databases">
        <title>Complete sequence of Collimonas fungivorans Ter331.</title>
        <authorList>
            <person name="Leveau J.H."/>
        </authorList>
    </citation>
    <scope>NUCLEOTIDE SEQUENCE [LARGE SCALE GENOMIC DNA]</scope>
    <source>
        <strain evidence="4">Ter331</strain>
    </source>
</reference>
<comment type="similarity">
    <text evidence="1">Belongs to the barstar family.</text>
</comment>
<reference evidence="3 4" key="4">
    <citation type="journal article" date="2010" name="Environ. Microbiol.">
        <title>The bacterial genus Collimonas: mycophagy, weathering and other adaptive solutions to life in oligotrophic soil environments.</title>
        <authorList>
            <person name="Leveau J.H."/>
            <person name="Uroz S."/>
            <person name="de Boer W."/>
        </authorList>
    </citation>
    <scope>NUCLEOTIDE SEQUENCE [LARGE SCALE GENOMIC DNA]</scope>
    <source>
        <strain evidence="3 4">Ter331</strain>
    </source>
</reference>
<dbReference type="InterPro" id="IPR035905">
    <property type="entry name" value="Barstar-like_sf"/>
</dbReference>
<evidence type="ECO:0000313" key="4">
    <source>
        <dbReference type="Proteomes" id="UP000008392"/>
    </source>
</evidence>
<dbReference type="STRING" id="1005048.CFU_3768"/>
<dbReference type="EMBL" id="CP002745">
    <property type="protein sequence ID" value="AEK63592.1"/>
    <property type="molecule type" value="Genomic_DNA"/>
</dbReference>
<organism evidence="3 4">
    <name type="scientific">Collimonas fungivorans (strain Ter331)</name>
    <dbReference type="NCBI Taxonomy" id="1005048"/>
    <lineage>
        <taxon>Bacteria</taxon>
        <taxon>Pseudomonadati</taxon>
        <taxon>Pseudomonadota</taxon>
        <taxon>Betaproteobacteria</taxon>
        <taxon>Burkholderiales</taxon>
        <taxon>Oxalobacteraceae</taxon>
        <taxon>Collimonas</taxon>
    </lineage>
</organism>
<accession>G0ADQ0</accession>
<gene>
    <name evidence="3" type="ordered locus">CFU_3768</name>
</gene>
<protein>
    <recommendedName>
        <fullName evidence="2">Barstar (barnase inhibitor) domain-containing protein</fullName>
    </recommendedName>
</protein>
<dbReference type="HOGENOM" id="CLU_147895_0_0_4"/>
<name>G0ADQ0_COLFT</name>
<reference evidence="3 4" key="1">
    <citation type="journal article" date="2004" name="Environ. Microbiol.">
        <title>Phylogeny-function analysis of (meta)genomic libraries: screening for expression of ribosomal RNA genes by large-insert library fluorescent in situ hybridization (LIL-FISH).</title>
        <authorList>
            <person name="Leveau J.H."/>
            <person name="Gerards S."/>
            <person name="de Boer W."/>
            <person name="van Veen J.A."/>
        </authorList>
    </citation>
    <scope>NUCLEOTIDE SEQUENCE [LARGE SCALE GENOMIC DNA]</scope>
    <source>
        <strain evidence="3 4">Ter331</strain>
    </source>
</reference>
<dbReference type="Pfam" id="PF01337">
    <property type="entry name" value="Barstar"/>
    <property type="match status" value="1"/>
</dbReference>
<dbReference type="eggNOG" id="COG2732">
    <property type="taxonomic scope" value="Bacteria"/>
</dbReference>
<dbReference type="Gene3D" id="3.30.370.10">
    <property type="entry name" value="Barstar-like"/>
    <property type="match status" value="1"/>
</dbReference>
<reference evidence="3 4" key="2">
    <citation type="journal article" date="2006" name="J. Microbiol. Methods">
        <title>Genomic flank-sequencing of plasposon insertion sites for rapid identification of functional genes.</title>
        <authorList>
            <person name="Leveau J.H."/>
            <person name="Gerards S."/>
            <person name="Fritsche K."/>
            <person name="Zondag G."/>
            <person name="van Veen J.A."/>
        </authorList>
    </citation>
    <scope>NUCLEOTIDE SEQUENCE [LARGE SCALE GENOMIC DNA]</scope>
    <source>
        <strain evidence="3 4">Ter331</strain>
    </source>
</reference>
<dbReference type="InterPro" id="IPR000468">
    <property type="entry name" value="Barstar"/>
</dbReference>
<reference evidence="3 4" key="5">
    <citation type="journal article" date="2011" name="ISME J.">
        <title>Dual transcriptional profiling of a bacterial/fungal confrontation: Collimonas fungivorans versus Aspergillus niger.</title>
        <authorList>
            <person name="Mela F."/>
            <person name="Fritsche K."/>
            <person name="de Boer W."/>
            <person name="van Veen J.A."/>
            <person name="de Graaff L.H."/>
            <person name="van den Berg M."/>
            <person name="Leveau J.H."/>
        </authorList>
    </citation>
    <scope>NUCLEOTIDE SEQUENCE [LARGE SCALE GENOMIC DNA]</scope>
    <source>
        <strain evidence="3 4">Ter331</strain>
    </source>
</reference>
<dbReference type="SUPFAM" id="SSF52038">
    <property type="entry name" value="Barstar-related"/>
    <property type="match status" value="1"/>
</dbReference>
<evidence type="ECO:0000259" key="2">
    <source>
        <dbReference type="Pfam" id="PF01337"/>
    </source>
</evidence>
<dbReference type="AlphaFoldDB" id="G0ADQ0"/>
<sequence length="147" mass="16825">MCGKRPGPENVGAVNRIAQLVAADVISSTNNLEFKQENMMPSARLNGETITDWDSFHTECAQVFGFPEFYGRNMNAWIDCLSYLRDEDGMSKFRLRENEVLSIEISHSEKLRQQAPDILEELEFCIAAINERYDDYGEKPALKLTLR</sequence>
<evidence type="ECO:0000313" key="3">
    <source>
        <dbReference type="EMBL" id="AEK63592.1"/>
    </source>
</evidence>
<evidence type="ECO:0000256" key="1">
    <source>
        <dbReference type="ARBA" id="ARBA00006845"/>
    </source>
</evidence>
<proteinExistence type="inferred from homology"/>